<comment type="subunit">
    <text evidence="13">F-type ATPases have 2 components, CF(1) - the catalytic core - and CF(0) - the membrane proton channel. CF(1) has five subunits: alpha(3), beta(3), gamma(1), delta(1), epsilon(1). CF(0) has four main subunits: a(1), b(1), b'(1) and c(9-12).</text>
</comment>
<dbReference type="PIRSF" id="PIRSF039088">
    <property type="entry name" value="F_ATPase_subunit_alpha"/>
    <property type="match status" value="1"/>
</dbReference>
<evidence type="ECO:0000259" key="16">
    <source>
        <dbReference type="Pfam" id="PF00306"/>
    </source>
</evidence>
<evidence type="ECO:0000256" key="8">
    <source>
        <dbReference type="ARBA" id="ARBA00022967"/>
    </source>
</evidence>
<dbReference type="NCBIfam" id="NF009884">
    <property type="entry name" value="PRK13343.1"/>
    <property type="match status" value="1"/>
</dbReference>
<keyword evidence="9 14" id="KW-0406">Ion transport</keyword>
<dbReference type="FunFam" id="1.20.150.20:FF:000001">
    <property type="entry name" value="ATP synthase subunit alpha"/>
    <property type="match status" value="1"/>
</dbReference>
<dbReference type="GO" id="GO:0043531">
    <property type="term" value="F:ADP binding"/>
    <property type="evidence" value="ECO:0007669"/>
    <property type="project" value="TreeGrafter"/>
</dbReference>
<dbReference type="InterPro" id="IPR023366">
    <property type="entry name" value="ATP_synth_asu-like_sf"/>
</dbReference>
<dbReference type="InterPro" id="IPR027417">
    <property type="entry name" value="P-loop_NTPase"/>
</dbReference>
<evidence type="ECO:0000256" key="11">
    <source>
        <dbReference type="ARBA" id="ARBA00023196"/>
    </source>
</evidence>
<dbReference type="FunFam" id="2.40.30.20:FF:000001">
    <property type="entry name" value="ATP synthase subunit alpha"/>
    <property type="match status" value="1"/>
</dbReference>
<comment type="caution">
    <text evidence="18">The sequence shown here is derived from an EMBL/GenBank/DDBJ whole genome shotgun (WGS) entry which is preliminary data.</text>
</comment>
<dbReference type="PANTHER" id="PTHR48082">
    <property type="entry name" value="ATP SYNTHASE SUBUNIT ALPHA, MITOCHONDRIAL"/>
    <property type="match status" value="1"/>
</dbReference>
<comment type="similarity">
    <text evidence="3 14">Belongs to the ATPase alpha/beta chains family.</text>
</comment>
<evidence type="ECO:0000256" key="5">
    <source>
        <dbReference type="ARBA" id="ARBA00022741"/>
    </source>
</evidence>
<name>A0A098LB85_9BACT</name>
<dbReference type="GO" id="GO:0045259">
    <property type="term" value="C:proton-transporting ATP synthase complex"/>
    <property type="evidence" value="ECO:0007669"/>
    <property type="project" value="UniProtKB-KW"/>
</dbReference>
<evidence type="ECO:0000259" key="17">
    <source>
        <dbReference type="Pfam" id="PF02874"/>
    </source>
</evidence>
<evidence type="ECO:0000256" key="10">
    <source>
        <dbReference type="ARBA" id="ARBA00023136"/>
    </source>
</evidence>
<dbReference type="GO" id="GO:0005524">
    <property type="term" value="F:ATP binding"/>
    <property type="evidence" value="ECO:0007669"/>
    <property type="project" value="UniProtKB-UniRule"/>
</dbReference>
<evidence type="ECO:0000256" key="9">
    <source>
        <dbReference type="ARBA" id="ARBA00023065"/>
    </source>
</evidence>
<evidence type="ECO:0000313" key="19">
    <source>
        <dbReference type="Proteomes" id="UP000030185"/>
    </source>
</evidence>
<dbReference type="SUPFAM" id="SSF50615">
    <property type="entry name" value="N-terminal domain of alpha and beta subunits of F1 ATP synthase"/>
    <property type="match status" value="1"/>
</dbReference>
<evidence type="ECO:0000256" key="1">
    <source>
        <dbReference type="ARBA" id="ARBA00003784"/>
    </source>
</evidence>
<gene>
    <name evidence="14" type="primary">atpA</name>
    <name evidence="18" type="ORF">MYP_949</name>
</gene>
<sequence>MEVRPDEVSAILREQLSNFRTEAELEEVGTVLQVGDGVARIYGLSKAQSGELLEFQNGLRALVLNLEEDNVGAVLLGDYSDIKEGDTVKRTKQIAYVKVGNGLVGRVIDTLGNPIDGKGPVTGDLYDMPLERKAPGVIFRQPVNEPLQTGIKAIDSMIPIGRGQRELIIGDRQTGKTAVAIDTILNQKEYYDKGQPVFCIYVAVGQKASTVAQVVAALEKGGAMAYTVVVSASAADPAPMQFFAPFTGAAVGEFFRDTGRPALVVYDDLSKQAVAYREVSLLLRRPPGREAYPGDVFYLHSRLLERAAKIIASDDIAKNMNDLPDSLKGIVKGGGSLTALPIIETQAGDVSAYIPTNVISITDGQIFLETNLFNSGVRPAINVGISVSRVGGSAQIKSMKKVAGTLKLDQAQFRELEAFAKFGSDLDAATKLIIERGRRNLEILKQAQYSPVAVEFQVAIIYVSSNGYIDNVPVKDVKTFENEFSNFLKVSHKETLDAIRAGKIDDSVTEVLKKVAKDLAKKYNN</sequence>
<reference evidence="18 19" key="1">
    <citation type="submission" date="2014-09" db="EMBL/GenBank/DDBJ databases">
        <title>Sporocytophaga myxococcoides PG-01 genome sequencing.</title>
        <authorList>
            <person name="Liu L."/>
            <person name="Gao P.J."/>
            <person name="Chen G.J."/>
            <person name="Wang L.S."/>
        </authorList>
    </citation>
    <scope>NUCLEOTIDE SEQUENCE [LARGE SCALE GENOMIC DNA]</scope>
    <source>
        <strain evidence="18 19">PG-01</strain>
    </source>
</reference>
<dbReference type="InterPro" id="IPR005294">
    <property type="entry name" value="ATP_synth_F1_asu"/>
</dbReference>
<evidence type="ECO:0000256" key="4">
    <source>
        <dbReference type="ARBA" id="ARBA00022448"/>
    </source>
</evidence>
<dbReference type="InterPro" id="IPR020003">
    <property type="entry name" value="ATPase_a/bsu_AS"/>
</dbReference>
<evidence type="ECO:0000256" key="6">
    <source>
        <dbReference type="ARBA" id="ARBA00022781"/>
    </source>
</evidence>
<dbReference type="FunFam" id="3.40.50.300:FF:000002">
    <property type="entry name" value="ATP synthase subunit alpha"/>
    <property type="match status" value="1"/>
</dbReference>
<dbReference type="Gene3D" id="3.40.50.300">
    <property type="entry name" value="P-loop containing nucleotide triphosphate hydrolases"/>
    <property type="match status" value="1"/>
</dbReference>
<dbReference type="InterPro" id="IPR036121">
    <property type="entry name" value="ATPase_F1/V1/A1_a/bsu_N_sf"/>
</dbReference>
<evidence type="ECO:0000256" key="13">
    <source>
        <dbReference type="ARBA" id="ARBA00026013"/>
    </source>
</evidence>
<dbReference type="STRING" id="153721.MYP_949"/>
<dbReference type="Pfam" id="PF00306">
    <property type="entry name" value="ATP-synt_ab_C"/>
    <property type="match status" value="1"/>
</dbReference>
<dbReference type="InterPro" id="IPR000793">
    <property type="entry name" value="ATP_synth_asu_C"/>
</dbReference>
<organism evidence="18 19">
    <name type="scientific">Sporocytophaga myxococcoides</name>
    <dbReference type="NCBI Taxonomy" id="153721"/>
    <lineage>
        <taxon>Bacteria</taxon>
        <taxon>Pseudomonadati</taxon>
        <taxon>Bacteroidota</taxon>
        <taxon>Cytophagia</taxon>
        <taxon>Cytophagales</taxon>
        <taxon>Cytophagaceae</taxon>
        <taxon>Sporocytophaga</taxon>
    </lineage>
</organism>
<dbReference type="Gene3D" id="1.20.150.20">
    <property type="entry name" value="ATP synthase alpha/beta chain, C-terminal domain"/>
    <property type="match status" value="1"/>
</dbReference>
<dbReference type="InterPro" id="IPR000194">
    <property type="entry name" value="ATPase_F1/V1/A1_a/bsu_nucl-bd"/>
</dbReference>
<keyword evidence="11 14" id="KW-0139">CF(1)</keyword>
<evidence type="ECO:0000256" key="2">
    <source>
        <dbReference type="ARBA" id="ARBA00004170"/>
    </source>
</evidence>
<evidence type="ECO:0000256" key="7">
    <source>
        <dbReference type="ARBA" id="ARBA00022840"/>
    </source>
</evidence>
<dbReference type="EC" id="7.1.2.2" evidence="14"/>
<dbReference type="AlphaFoldDB" id="A0A098LB85"/>
<dbReference type="PANTHER" id="PTHR48082:SF2">
    <property type="entry name" value="ATP SYNTHASE SUBUNIT ALPHA, MITOCHONDRIAL"/>
    <property type="match status" value="1"/>
</dbReference>
<feature type="site" description="Required for activity" evidence="14">
    <location>
        <position position="386"/>
    </location>
</feature>
<keyword evidence="14" id="KW-1003">Cell membrane</keyword>
<keyword evidence="10 14" id="KW-0472">Membrane</keyword>
<dbReference type="GO" id="GO:0005886">
    <property type="term" value="C:plasma membrane"/>
    <property type="evidence" value="ECO:0007669"/>
    <property type="project" value="UniProtKB-SubCell"/>
</dbReference>
<feature type="binding site" evidence="14">
    <location>
        <begin position="170"/>
        <end position="177"/>
    </location>
    <ligand>
        <name>ATP</name>
        <dbReference type="ChEBI" id="CHEBI:30616"/>
    </ligand>
</feature>
<dbReference type="InterPro" id="IPR004100">
    <property type="entry name" value="ATPase_F1/V1/A1_a/bsu_N"/>
</dbReference>
<feature type="domain" description="ATPase F1/V1/A1 complex alpha/beta subunit N-terminal" evidence="17">
    <location>
        <begin position="26"/>
        <end position="91"/>
    </location>
</feature>
<dbReference type="InterPro" id="IPR033732">
    <property type="entry name" value="ATP_synth_F1_a_nt-bd_dom"/>
</dbReference>
<feature type="domain" description="ATP synthase alpha subunit C-terminal" evidence="16">
    <location>
        <begin position="395"/>
        <end position="518"/>
    </location>
</feature>
<dbReference type="SUPFAM" id="SSF52540">
    <property type="entry name" value="P-loop containing nucleoside triphosphate hydrolases"/>
    <property type="match status" value="1"/>
</dbReference>
<dbReference type="Pfam" id="PF00006">
    <property type="entry name" value="ATP-synt_ab"/>
    <property type="match status" value="1"/>
</dbReference>
<evidence type="ECO:0000259" key="15">
    <source>
        <dbReference type="Pfam" id="PF00006"/>
    </source>
</evidence>
<dbReference type="Proteomes" id="UP000030185">
    <property type="component" value="Unassembled WGS sequence"/>
</dbReference>
<dbReference type="Gene3D" id="2.40.30.20">
    <property type="match status" value="1"/>
</dbReference>
<feature type="domain" description="ATPase F1/V1/A1 complex alpha/beta subunit nucleotide-binding" evidence="15">
    <location>
        <begin position="150"/>
        <end position="388"/>
    </location>
</feature>
<keyword evidence="5 14" id="KW-0547">Nucleotide-binding</keyword>
<keyword evidence="12 14" id="KW-0066">ATP synthesis</keyword>
<dbReference type="EMBL" id="BBLT01000002">
    <property type="protein sequence ID" value="GAL83722.1"/>
    <property type="molecule type" value="Genomic_DNA"/>
</dbReference>
<dbReference type="CDD" id="cd01132">
    <property type="entry name" value="F1-ATPase_alpha_CD"/>
    <property type="match status" value="1"/>
</dbReference>
<dbReference type="PROSITE" id="PS00152">
    <property type="entry name" value="ATPASE_ALPHA_BETA"/>
    <property type="match status" value="1"/>
</dbReference>
<comment type="subcellular location">
    <subcellularLocation>
        <location evidence="14">Cell membrane</location>
        <topology evidence="14">Peripheral membrane protein</topology>
    </subcellularLocation>
    <subcellularLocation>
        <location evidence="2">Membrane</location>
        <topology evidence="2">Peripheral membrane protein</topology>
    </subcellularLocation>
</comment>
<protein>
    <recommendedName>
        <fullName evidence="14">ATP synthase subunit alpha</fullName>
        <ecNumber evidence="14">7.1.2.2</ecNumber>
    </recommendedName>
    <alternativeName>
        <fullName evidence="14">ATP synthase F1 sector subunit alpha</fullName>
    </alternativeName>
    <alternativeName>
        <fullName evidence="14">F-ATPase subunit alpha</fullName>
    </alternativeName>
</protein>
<comment type="catalytic activity">
    <reaction evidence="14">
        <text>ATP + H2O + 4 H(+)(in) = ADP + phosphate + 5 H(+)(out)</text>
        <dbReference type="Rhea" id="RHEA:57720"/>
        <dbReference type="ChEBI" id="CHEBI:15377"/>
        <dbReference type="ChEBI" id="CHEBI:15378"/>
        <dbReference type="ChEBI" id="CHEBI:30616"/>
        <dbReference type="ChEBI" id="CHEBI:43474"/>
        <dbReference type="ChEBI" id="CHEBI:456216"/>
        <dbReference type="EC" id="7.1.2.2"/>
    </reaction>
</comment>
<dbReference type="Pfam" id="PF02874">
    <property type="entry name" value="ATP-synt_ab_N"/>
    <property type="match status" value="1"/>
</dbReference>
<dbReference type="GO" id="GO:0046933">
    <property type="term" value="F:proton-transporting ATP synthase activity, rotational mechanism"/>
    <property type="evidence" value="ECO:0007669"/>
    <property type="project" value="UniProtKB-UniRule"/>
</dbReference>
<keyword evidence="4 14" id="KW-0813">Transport</keyword>
<keyword evidence="8 14" id="KW-1278">Translocase</keyword>
<dbReference type="CDD" id="cd18116">
    <property type="entry name" value="ATP-synt_F1_alpha_N"/>
    <property type="match status" value="1"/>
</dbReference>
<keyword evidence="6 14" id="KW-0375">Hydrogen ion transport</keyword>
<dbReference type="HAMAP" id="MF_01346">
    <property type="entry name" value="ATP_synth_alpha_bact"/>
    <property type="match status" value="1"/>
</dbReference>
<dbReference type="SUPFAM" id="SSF47917">
    <property type="entry name" value="C-terminal domain of alpha and beta subunits of F1 ATP synthase"/>
    <property type="match status" value="1"/>
</dbReference>
<proteinExistence type="inferred from homology"/>
<evidence type="ECO:0000313" key="18">
    <source>
        <dbReference type="EMBL" id="GAL83722.1"/>
    </source>
</evidence>
<dbReference type="CDD" id="cd18113">
    <property type="entry name" value="ATP-synt_F1_alpha_C"/>
    <property type="match status" value="1"/>
</dbReference>
<evidence type="ECO:0000256" key="12">
    <source>
        <dbReference type="ARBA" id="ARBA00023310"/>
    </source>
</evidence>
<evidence type="ECO:0000256" key="3">
    <source>
        <dbReference type="ARBA" id="ARBA00008936"/>
    </source>
</evidence>
<keyword evidence="19" id="KW-1185">Reference proteome</keyword>
<accession>A0A098LB85</accession>
<dbReference type="NCBIfam" id="TIGR00962">
    <property type="entry name" value="atpA"/>
    <property type="match status" value="1"/>
</dbReference>
<comment type="function">
    <text evidence="1 14">Produces ATP from ADP in the presence of a proton gradient across the membrane. The alpha chain is a regulatory subunit.</text>
</comment>
<keyword evidence="7 14" id="KW-0067">ATP-binding</keyword>
<dbReference type="InterPro" id="IPR038376">
    <property type="entry name" value="ATP_synth_asu_C_sf"/>
</dbReference>
<evidence type="ECO:0000256" key="14">
    <source>
        <dbReference type="HAMAP-Rule" id="MF_01346"/>
    </source>
</evidence>
<dbReference type="eggNOG" id="COG0056">
    <property type="taxonomic scope" value="Bacteria"/>
</dbReference>